<sequence>MKECLKEKSGALISSYKVFNSFIDRDASGKPDVSGIFSTYCYEYWIKTRKTAPKKPHESFRRCLTAHTRGSDGRKPFAEDAEAKILEVLRQKKRWPCFEKHEVSIGVQGFKALGFHEAKRKNGNQNGTNKTDAVKTKMTKSAKEVKKKSSVKVKSEFPAKMLKKSEVKELKETASFSLMGDASISVGRSSEFDMEIDTKVPPERLVKKQKVENILEPDTVLNELFRGHKPQDFGHGHTGFKPSFANMQPFATINTNSQYVGPPQFLRQNSFLMQQQPAGSGSIPQAAAKTTALTTTLKQGIKRPRPSSSCTSSTDRREDAEKEEADFSFLMKMAQLVNKNNGQVPMYFFQNQQTFMNPNHLSEIVRTSQKQGCELFNPAGLYMLSITRDPNDPRFQMDYLVPESQCFDMTKTIGCNLVSLKSFIHVDTDEISREIMKGDMRDIHGWAMRASRVEAYLTCRYGYPRLLKDGHVWMHRRVYTFDGRVLVLKVHMTLLEDKNHVFVRFQDVSNEMEHILSPPNELF</sequence>
<feature type="region of interest" description="Disordered" evidence="1">
    <location>
        <begin position="120"/>
        <end position="147"/>
    </location>
</feature>
<gene>
    <name evidence="2" type="ORF">ASTO00021_LOCUS1484</name>
</gene>
<organism evidence="2">
    <name type="scientific">Aplanochytrium stocchinoi</name>
    <dbReference type="NCBI Taxonomy" id="215587"/>
    <lineage>
        <taxon>Eukaryota</taxon>
        <taxon>Sar</taxon>
        <taxon>Stramenopiles</taxon>
        <taxon>Bigyra</taxon>
        <taxon>Labyrinthulomycetes</taxon>
        <taxon>Thraustochytrida</taxon>
        <taxon>Thraustochytriidae</taxon>
        <taxon>Aplanochytrium</taxon>
    </lineage>
</organism>
<proteinExistence type="predicted"/>
<protein>
    <submittedName>
        <fullName evidence="2">Uncharacterized protein</fullName>
    </submittedName>
</protein>
<accession>A0A7S3LHB4</accession>
<feature type="region of interest" description="Disordered" evidence="1">
    <location>
        <begin position="295"/>
        <end position="322"/>
    </location>
</feature>
<dbReference type="EMBL" id="HBIN01002284">
    <property type="protein sequence ID" value="CAE0431139.1"/>
    <property type="molecule type" value="Transcribed_RNA"/>
</dbReference>
<evidence type="ECO:0000256" key="1">
    <source>
        <dbReference type="SAM" id="MobiDB-lite"/>
    </source>
</evidence>
<dbReference type="AlphaFoldDB" id="A0A7S3LHB4"/>
<name>A0A7S3LHB4_9STRA</name>
<evidence type="ECO:0000313" key="2">
    <source>
        <dbReference type="EMBL" id="CAE0431139.1"/>
    </source>
</evidence>
<feature type="compositionally biased region" description="Basic residues" evidence="1">
    <location>
        <begin position="137"/>
        <end position="147"/>
    </location>
</feature>
<reference evidence="2" key="1">
    <citation type="submission" date="2021-01" db="EMBL/GenBank/DDBJ databases">
        <authorList>
            <person name="Corre E."/>
            <person name="Pelletier E."/>
            <person name="Niang G."/>
            <person name="Scheremetjew M."/>
            <person name="Finn R."/>
            <person name="Kale V."/>
            <person name="Holt S."/>
            <person name="Cochrane G."/>
            <person name="Meng A."/>
            <person name="Brown T."/>
            <person name="Cohen L."/>
        </authorList>
    </citation>
    <scope>NUCLEOTIDE SEQUENCE</scope>
    <source>
        <strain evidence="2">GSBS06</strain>
    </source>
</reference>